<proteinExistence type="predicted"/>
<name>A0AAW0UTF3_SCYPA</name>
<protein>
    <submittedName>
        <fullName evidence="2">Uncharacterized protein</fullName>
    </submittedName>
</protein>
<keyword evidence="3" id="KW-1185">Reference proteome</keyword>
<evidence type="ECO:0000256" key="1">
    <source>
        <dbReference type="SAM" id="MobiDB-lite"/>
    </source>
</evidence>
<gene>
    <name evidence="2" type="ORF">O3P69_000435</name>
</gene>
<dbReference type="AlphaFoldDB" id="A0AAW0UTF3"/>
<dbReference type="EMBL" id="JARAKH010000006">
    <property type="protein sequence ID" value="KAK8403315.1"/>
    <property type="molecule type" value="Genomic_DNA"/>
</dbReference>
<comment type="caution">
    <text evidence="2">The sequence shown here is derived from an EMBL/GenBank/DDBJ whole genome shotgun (WGS) entry which is preliminary data.</text>
</comment>
<organism evidence="2 3">
    <name type="scientific">Scylla paramamosain</name>
    <name type="common">Mud crab</name>
    <dbReference type="NCBI Taxonomy" id="85552"/>
    <lineage>
        <taxon>Eukaryota</taxon>
        <taxon>Metazoa</taxon>
        <taxon>Ecdysozoa</taxon>
        <taxon>Arthropoda</taxon>
        <taxon>Crustacea</taxon>
        <taxon>Multicrustacea</taxon>
        <taxon>Malacostraca</taxon>
        <taxon>Eumalacostraca</taxon>
        <taxon>Eucarida</taxon>
        <taxon>Decapoda</taxon>
        <taxon>Pleocyemata</taxon>
        <taxon>Brachyura</taxon>
        <taxon>Eubrachyura</taxon>
        <taxon>Portunoidea</taxon>
        <taxon>Portunidae</taxon>
        <taxon>Portuninae</taxon>
        <taxon>Scylla</taxon>
    </lineage>
</organism>
<sequence length="345" mass="37507">MALTGYSSQQCMRALTGGATWFDTHLFTPIPRRGGVRRRNVNSGTTGAAREGGAEHTSCRYCGCRTRDIAWEIVAPYQVLPKYARKATGVCHRSPCQEAPGKVVRAVPATSGKPVVVVVVVVGLRSAGSVVVVSASLESEPTRFLGRKPLINQSTGDPACIMLSFLSRRLLPGGGGRCFASSQAIDLYYKFYSTGLGSSGRVSQLVVLAAPRCWRLLVLIQPLGDARVNAGAPPLTTTTTTTTTTTAACRDRHTLLLLTPTNSPPASSSRPDINRPPFPSFPPPSLHSSVPHRHHRREMKEEEEEEGILQQGRKFHISAAAEWVCQLVVKFVLRQLLQRVNERCL</sequence>
<evidence type="ECO:0000313" key="2">
    <source>
        <dbReference type="EMBL" id="KAK8403315.1"/>
    </source>
</evidence>
<dbReference type="Proteomes" id="UP001487740">
    <property type="component" value="Unassembled WGS sequence"/>
</dbReference>
<accession>A0AAW0UTF3</accession>
<feature type="compositionally biased region" description="Pro residues" evidence="1">
    <location>
        <begin position="274"/>
        <end position="285"/>
    </location>
</feature>
<evidence type="ECO:0000313" key="3">
    <source>
        <dbReference type="Proteomes" id="UP001487740"/>
    </source>
</evidence>
<feature type="region of interest" description="Disordered" evidence="1">
    <location>
        <begin position="260"/>
        <end position="307"/>
    </location>
</feature>
<feature type="compositionally biased region" description="Low complexity" evidence="1">
    <location>
        <begin position="260"/>
        <end position="271"/>
    </location>
</feature>
<reference evidence="2 3" key="1">
    <citation type="submission" date="2023-03" db="EMBL/GenBank/DDBJ databases">
        <title>High-quality genome of Scylla paramamosain provides insights in environmental adaptation.</title>
        <authorList>
            <person name="Zhang L."/>
        </authorList>
    </citation>
    <scope>NUCLEOTIDE SEQUENCE [LARGE SCALE GENOMIC DNA]</scope>
    <source>
        <strain evidence="2">LZ_2023a</strain>
        <tissue evidence="2">Muscle</tissue>
    </source>
</reference>